<evidence type="ECO:0000313" key="1">
    <source>
        <dbReference type="EMBL" id="EDP14527.1"/>
    </source>
</evidence>
<dbReference type="SUPFAM" id="SSF53067">
    <property type="entry name" value="Actin-like ATPase domain"/>
    <property type="match status" value="1"/>
</dbReference>
<protein>
    <recommendedName>
        <fullName evidence="3">2-dehydro-3-deoxygalactonokinase</fullName>
    </recommendedName>
</protein>
<dbReference type="CDD" id="cd24012">
    <property type="entry name" value="ASKHA_NBD_KDGal-kinase"/>
    <property type="match status" value="1"/>
</dbReference>
<dbReference type="EMBL" id="ABCC02000039">
    <property type="protein sequence ID" value="EDP14527.1"/>
    <property type="molecule type" value="Genomic_DNA"/>
</dbReference>
<proteinExistence type="predicted"/>
<evidence type="ECO:0008006" key="3">
    <source>
        <dbReference type="Google" id="ProtNLM"/>
    </source>
</evidence>
<name>A8RYA2_ENTBW</name>
<dbReference type="Gene3D" id="3.30.420.310">
    <property type="entry name" value="2-keto-3-deoxy-galactonokinase, C-terminal domain"/>
    <property type="match status" value="1"/>
</dbReference>
<dbReference type="InterPro" id="IPR007729">
    <property type="entry name" value="DGOK"/>
</dbReference>
<dbReference type="Gene3D" id="3.30.420.300">
    <property type="entry name" value="2-keto-3-deoxy-galactonokinase, substrate binding domain"/>
    <property type="match status" value="1"/>
</dbReference>
<dbReference type="HOGENOM" id="CLU_070778_0_0_9"/>
<gene>
    <name evidence="1" type="ORF">CLOBOL_05069</name>
</gene>
<dbReference type="eggNOG" id="COG3734">
    <property type="taxonomic scope" value="Bacteria"/>
</dbReference>
<dbReference type="InterPro" id="IPR043129">
    <property type="entry name" value="ATPase_NBD"/>
</dbReference>
<reference evidence="1 2" key="1">
    <citation type="submission" date="2007-08" db="EMBL/GenBank/DDBJ databases">
        <authorList>
            <person name="Fulton L."/>
            <person name="Clifton S."/>
            <person name="Fulton B."/>
            <person name="Xu J."/>
            <person name="Minx P."/>
            <person name="Pepin K.H."/>
            <person name="Johnson M."/>
            <person name="Thiruvilangam P."/>
            <person name="Bhonagiri V."/>
            <person name="Nash W.E."/>
            <person name="Mardis E.R."/>
            <person name="Wilson R.K."/>
        </authorList>
    </citation>
    <scope>NUCLEOTIDE SEQUENCE [LARGE SCALE GENOMIC DNA]</scope>
    <source>
        <strain evidence="2">ATCC BAA-613 / DSM 15670 / CCUG 46953 / JCM 12243 / WAL 16351</strain>
    </source>
</reference>
<sequence>MHKEAAVYMEHYLITIDSGTTNTRVALWNQKKACVDIYKSEIGVRVTAVEGNNKRLAGAIREGIQTLLNRNNLTIHQIASVYASGMITSNVGLTEVPHIEAPAGLEDFAAAVRAVLIPEVFELPIHFIPGLKNSNAVDMDTLESMDIMRGEETEALALLSLITVKGAVLLALPGSHNKFVTTDRSGRLTGCLTTLSGELLSAITNHTIIADAVNHSFASAHYNWEMVLKGFKTARDTSLTRAVFTTRILNQCLSASPKDCAGYLLGAVLSSDISAVKKSSALMLSPDMQVVVAGKEPLRSALTRLFEEDGSFSDVSGYDSGELLLSGYGALLIAVYNGDF</sequence>
<organism evidence="1 2">
    <name type="scientific">Enterocloster bolteae (strain ATCC BAA-613 / DSM 15670 / CCUG 46953 / JCM 12243 / WAL 16351)</name>
    <name type="common">Clostridium bolteae</name>
    <dbReference type="NCBI Taxonomy" id="411902"/>
    <lineage>
        <taxon>Bacteria</taxon>
        <taxon>Bacillati</taxon>
        <taxon>Bacillota</taxon>
        <taxon>Clostridia</taxon>
        <taxon>Lachnospirales</taxon>
        <taxon>Lachnospiraceae</taxon>
        <taxon>Enterocloster</taxon>
    </lineage>
</organism>
<dbReference type="InterPro" id="IPR042257">
    <property type="entry name" value="DGOK_C"/>
</dbReference>
<dbReference type="PaxDb" id="411902-CLOBOL_05069"/>
<dbReference type="GO" id="GO:0008671">
    <property type="term" value="F:2-dehydro-3-deoxygalactonokinase activity"/>
    <property type="evidence" value="ECO:0007669"/>
    <property type="project" value="InterPro"/>
</dbReference>
<reference evidence="1 2" key="2">
    <citation type="submission" date="2007-09" db="EMBL/GenBank/DDBJ databases">
        <title>Draft genome sequence of Clostridium bolteae (ATCC BAA-613).</title>
        <authorList>
            <person name="Sudarsanam P."/>
            <person name="Ley R."/>
            <person name="Guruge J."/>
            <person name="Turnbaugh P.J."/>
            <person name="Mahowald M."/>
            <person name="Liep D."/>
            <person name="Gordon J."/>
        </authorList>
    </citation>
    <scope>NUCLEOTIDE SEQUENCE [LARGE SCALE GENOMIC DNA]</scope>
    <source>
        <strain evidence="2">ATCC BAA-613 / DSM 15670 / CCUG 46953 / JCM 12243 / WAL 16351</strain>
    </source>
</reference>
<dbReference type="AlphaFoldDB" id="A8RYA2"/>
<dbReference type="GO" id="GO:0034194">
    <property type="term" value="P:D-galactonate catabolic process"/>
    <property type="evidence" value="ECO:0007669"/>
    <property type="project" value="InterPro"/>
</dbReference>
<accession>A8RYA2</accession>
<dbReference type="Proteomes" id="UP000005396">
    <property type="component" value="Unassembled WGS sequence"/>
</dbReference>
<evidence type="ECO:0000313" key="2">
    <source>
        <dbReference type="Proteomes" id="UP000005396"/>
    </source>
</evidence>
<dbReference type="InterPro" id="IPR042258">
    <property type="entry name" value="DGOK_N"/>
</dbReference>
<dbReference type="Pfam" id="PF05035">
    <property type="entry name" value="DGOK"/>
    <property type="match status" value="1"/>
</dbReference>
<comment type="caution">
    <text evidence="1">The sequence shown here is derived from an EMBL/GenBank/DDBJ whole genome shotgun (WGS) entry which is preliminary data.</text>
</comment>